<dbReference type="EMBL" id="ASGP02000009">
    <property type="protein sequence ID" value="KAH9491220.1"/>
    <property type="molecule type" value="Genomic_DNA"/>
</dbReference>
<feature type="compositionally biased region" description="Basic and acidic residues" evidence="1">
    <location>
        <begin position="255"/>
        <end position="269"/>
    </location>
</feature>
<keyword evidence="4" id="KW-1185">Reference proteome</keyword>
<reference evidence="2" key="2">
    <citation type="submission" date="2020-06" db="EMBL/GenBank/DDBJ databases">
        <authorList>
            <person name="Ji K."/>
            <person name="Li J."/>
        </authorList>
    </citation>
    <scope>NUCLEOTIDE SEQUENCE</scope>
    <source>
        <strain evidence="2">JKM2019</strain>
        <tissue evidence="2">Whole body</tissue>
    </source>
</reference>
<dbReference type="Proteomes" id="UP000790347">
    <property type="component" value="Unassembled WGS sequence"/>
</dbReference>
<dbReference type="Proteomes" id="UP000828236">
    <property type="component" value="Unassembled WGS sequence"/>
</dbReference>
<dbReference type="PANTHER" id="PTHR15949">
    <property type="entry name" value="TESTIS-EXPRESSED PROTEIN 264"/>
    <property type="match status" value="1"/>
</dbReference>
<protein>
    <submittedName>
        <fullName evidence="3">Uncharacterized protein</fullName>
    </submittedName>
</protein>
<reference evidence="2" key="3">
    <citation type="journal article" date="2021" name="World Allergy Organ. J.">
        <title>Chromosome-level assembly of Dermatophagoides farinae genome and transcriptome reveals two novel allergens Der f 37 and Der f 39.</title>
        <authorList>
            <person name="Chen J."/>
            <person name="Cai Z."/>
            <person name="Fan D."/>
            <person name="Hu J."/>
            <person name="Hou Y."/>
            <person name="He Y."/>
            <person name="Zhang Z."/>
            <person name="Zhao Z."/>
            <person name="Gao P."/>
            <person name="Hu W."/>
            <person name="Sun J."/>
            <person name="Li J."/>
            <person name="Ji K."/>
        </authorList>
    </citation>
    <scope>NUCLEOTIDE SEQUENCE</scope>
    <source>
        <strain evidence="2">JKM2019</strain>
    </source>
</reference>
<dbReference type="GO" id="GO:0005657">
    <property type="term" value="C:replication fork"/>
    <property type="evidence" value="ECO:0007669"/>
    <property type="project" value="TreeGrafter"/>
</dbReference>
<dbReference type="GO" id="GO:0005789">
    <property type="term" value="C:endoplasmic reticulum membrane"/>
    <property type="evidence" value="ECO:0007669"/>
    <property type="project" value="TreeGrafter"/>
</dbReference>
<dbReference type="PANTHER" id="PTHR15949:SF3">
    <property type="entry name" value="TESTIS-EXPRESSED PROTEIN 264"/>
    <property type="match status" value="1"/>
</dbReference>
<name>A0A922HKC0_DERFA</name>
<evidence type="ECO:0000313" key="3">
    <source>
        <dbReference type="EMBL" id="KAH9491220.1"/>
    </source>
</evidence>
<evidence type="ECO:0000313" key="4">
    <source>
        <dbReference type="Proteomes" id="UP000790347"/>
    </source>
</evidence>
<dbReference type="OrthoDB" id="2140079at2759"/>
<sequence length="275" mass="31612">MLLLIIAIALLSIILILTILFALQYFGLFDTIIVSSGQSPYQYGGRSIVYRIDYGKYSDSSTLFTEICSIFPSEFRTKYSTFGIYIKRDQLNENDRKKLITAERYDSCEWIFMIGAIISNDDQDQDIIIKHPIIQSMLMEKGYRYAQLPEQVDHVVYVKFPYRGIMSVVIGSRRVYSAIDTYIQENRLSAYPKIEIYNGDDIYYILPLSKQDDFVKLISMKFAEQLQLSSSSLTESDNIEIVEEINEEEIVGEDSSSHESSGGERHSDSSYELVD</sequence>
<dbReference type="AlphaFoldDB" id="A0A922HKC0"/>
<dbReference type="GO" id="GO:0106300">
    <property type="term" value="P:protein-DNA covalent cross-linking repair"/>
    <property type="evidence" value="ECO:0007669"/>
    <property type="project" value="TreeGrafter"/>
</dbReference>
<dbReference type="EMBL" id="SDOV01000007">
    <property type="protein sequence ID" value="KAH7639879.1"/>
    <property type="molecule type" value="Genomic_DNA"/>
</dbReference>
<dbReference type="GO" id="GO:0000421">
    <property type="term" value="C:autophagosome membrane"/>
    <property type="evidence" value="ECO:0007669"/>
    <property type="project" value="TreeGrafter"/>
</dbReference>
<feature type="region of interest" description="Disordered" evidence="1">
    <location>
        <begin position="245"/>
        <end position="275"/>
    </location>
</feature>
<proteinExistence type="predicted"/>
<organism evidence="3 4">
    <name type="scientific">Dermatophagoides farinae</name>
    <name type="common">American house dust mite</name>
    <dbReference type="NCBI Taxonomy" id="6954"/>
    <lineage>
        <taxon>Eukaryota</taxon>
        <taxon>Metazoa</taxon>
        <taxon>Ecdysozoa</taxon>
        <taxon>Arthropoda</taxon>
        <taxon>Chelicerata</taxon>
        <taxon>Arachnida</taxon>
        <taxon>Acari</taxon>
        <taxon>Acariformes</taxon>
        <taxon>Sarcoptiformes</taxon>
        <taxon>Astigmata</taxon>
        <taxon>Psoroptidia</taxon>
        <taxon>Analgoidea</taxon>
        <taxon>Pyroglyphidae</taxon>
        <taxon>Dermatophagoidinae</taxon>
        <taxon>Dermatophagoides</taxon>
    </lineage>
</organism>
<accession>A0A922HKC0</accession>
<evidence type="ECO:0000313" key="2">
    <source>
        <dbReference type="EMBL" id="KAH7639879.1"/>
    </source>
</evidence>
<dbReference type="GO" id="GO:0005634">
    <property type="term" value="C:nucleus"/>
    <property type="evidence" value="ECO:0007669"/>
    <property type="project" value="TreeGrafter"/>
</dbReference>
<gene>
    <name evidence="3" type="ORF">DERF_015951</name>
    <name evidence="2" type="ORF">HUG17_3912</name>
</gene>
<reference evidence="3" key="1">
    <citation type="submission" date="2013-05" db="EMBL/GenBank/DDBJ databases">
        <authorList>
            <person name="Yim A.K.Y."/>
            <person name="Chan T.F."/>
            <person name="Ji K.M."/>
            <person name="Liu X.Y."/>
            <person name="Zhou J.W."/>
            <person name="Li R.Q."/>
            <person name="Yang K.Y."/>
            <person name="Li J."/>
            <person name="Li M."/>
            <person name="Law P.T.W."/>
            <person name="Wu Y.L."/>
            <person name="Cai Z.L."/>
            <person name="Qin H."/>
            <person name="Bao Y."/>
            <person name="Leung R.K.K."/>
            <person name="Ng P.K.S."/>
            <person name="Zou J."/>
            <person name="Zhong X.J."/>
            <person name="Ran P.X."/>
            <person name="Zhong N.S."/>
            <person name="Liu Z.G."/>
            <person name="Tsui S.K.W."/>
        </authorList>
    </citation>
    <scope>NUCLEOTIDE SEQUENCE</scope>
    <source>
        <strain evidence="3">Derf</strain>
        <tissue evidence="3">Whole organism</tissue>
    </source>
</reference>
<evidence type="ECO:0000256" key="1">
    <source>
        <dbReference type="SAM" id="MobiDB-lite"/>
    </source>
</evidence>
<comment type="caution">
    <text evidence="3">The sequence shown here is derived from an EMBL/GenBank/DDBJ whole genome shotgun (WGS) entry which is preliminary data.</text>
</comment>
<dbReference type="GO" id="GO:0061709">
    <property type="term" value="P:reticulophagy"/>
    <property type="evidence" value="ECO:0007669"/>
    <property type="project" value="TreeGrafter"/>
</dbReference>
<reference evidence="3" key="4">
    <citation type="journal article" date="2022" name="Res Sq">
        <title>Comparative Genomics Reveals Insights into the Divergent Evolution of Astigmatic Mites and Household Pest Adaptations.</title>
        <authorList>
            <person name="Xiong Q."/>
            <person name="Wan A.T.-Y."/>
            <person name="Liu X.-Y."/>
            <person name="Fung C.S.-H."/>
            <person name="Xiao X."/>
            <person name="Malainual N."/>
            <person name="Hou J."/>
            <person name="Wang L."/>
            <person name="Wang M."/>
            <person name="Yang K."/>
            <person name="Cui Y."/>
            <person name="Leung E."/>
            <person name="Nong W."/>
            <person name="Shin S.-K."/>
            <person name="Au S."/>
            <person name="Jeong K.Y."/>
            <person name="Chew F.T."/>
            <person name="Hui J."/>
            <person name="Leung T.F."/>
            <person name="Tungtrongchitr A."/>
            <person name="Zhong N."/>
            <person name="Liu Z."/>
            <person name="Tsui S."/>
        </authorList>
    </citation>
    <scope>NUCLEOTIDE SEQUENCE</scope>
    <source>
        <strain evidence="3">Derf</strain>
        <tissue evidence="3">Whole organism</tissue>
    </source>
</reference>